<dbReference type="Proteomes" id="UP000228596">
    <property type="component" value="Unassembled WGS sequence"/>
</dbReference>
<sequence length="96" mass="10595">MKEIVIVITHGMGKGKCDGVETCLGEGLSKVLPGEPADQFGDAVDVIVEHVPSRCCLVFPNQQAVFYLELKGNKVPCDKVARTLRKYFPELLIMFL</sequence>
<dbReference type="EMBL" id="PEZV01000041">
    <property type="protein sequence ID" value="PIT97053.1"/>
    <property type="molecule type" value="Genomic_DNA"/>
</dbReference>
<protein>
    <submittedName>
        <fullName evidence="1">Uncharacterized protein</fullName>
    </submittedName>
</protein>
<accession>A0A2M6WW80</accession>
<reference evidence="2" key="1">
    <citation type="submission" date="2017-09" db="EMBL/GenBank/DDBJ databases">
        <title>Depth-based differentiation of microbial function through sediment-hosted aquifers and enrichment of novel symbionts in the deep terrestrial subsurface.</title>
        <authorList>
            <person name="Probst A.J."/>
            <person name="Ladd B."/>
            <person name="Jarett J.K."/>
            <person name="Geller-Mcgrath D.E."/>
            <person name="Sieber C.M.K."/>
            <person name="Emerson J.B."/>
            <person name="Anantharaman K."/>
            <person name="Thomas B.C."/>
            <person name="Malmstrom R."/>
            <person name="Stieglmeier M."/>
            <person name="Klingl A."/>
            <person name="Woyke T."/>
            <person name="Ryan C.M."/>
            <person name="Banfield J.F."/>
        </authorList>
    </citation>
    <scope>NUCLEOTIDE SEQUENCE [LARGE SCALE GENOMIC DNA]</scope>
</reference>
<proteinExistence type="predicted"/>
<comment type="caution">
    <text evidence="1">The sequence shown here is derived from an EMBL/GenBank/DDBJ whole genome shotgun (WGS) entry which is preliminary data.</text>
</comment>
<gene>
    <name evidence="1" type="ORF">COT77_03670</name>
</gene>
<dbReference type="AlphaFoldDB" id="A0A2M6WW80"/>
<evidence type="ECO:0000313" key="1">
    <source>
        <dbReference type="EMBL" id="PIT97053.1"/>
    </source>
</evidence>
<evidence type="ECO:0000313" key="2">
    <source>
        <dbReference type="Proteomes" id="UP000228596"/>
    </source>
</evidence>
<organism evidence="1 2">
    <name type="scientific">Candidatus Berkelbacteria bacterium CG10_big_fil_rev_8_21_14_0_10_41_12</name>
    <dbReference type="NCBI Taxonomy" id="1974513"/>
    <lineage>
        <taxon>Bacteria</taxon>
        <taxon>Candidatus Berkelbacteria</taxon>
    </lineage>
</organism>
<name>A0A2M6WW80_9BACT</name>